<sequence length="854" mass="94392">MPDATTGLAASAKGKYDAVTPPKPSSLPADVVNQLTVDLSKEIEETGKVRLVAAAFKTRAAQIFLRENALLTAPLEMEHVKRRLLGHSGTSGGLIFAYSHANYLITKHDKGQGGPPRVIFVTGPGHGAPAILSCLFMEGSITRFYPEYPMSAEGLSSLIKRFSMPGGFASHVNAETPGSIHEGGELGYALAVSWGAVMDKPELITVCVVGDGEAETGPTATAWHSHKYIDPAESGACLPIVSINGYKIGERTIYGTMDNLELTALFVGYGYQPRIVEYGASQSDPERDVQVNKDMAISMEWAYTEIRKIQHAARSGKPIDKPRWPVILMRTPKGWTGPKKLGDNIVEGSWRSHQVPLPAAAKDPEQFDLLKKWLESYHIKELIHTDVTSSDSQAHDASNTAEGLISSVALRIVPRNIEARMGMVPETFKGYRPLDLADWKQFGKEADKDTSAMEAIGSYLADTIKRNPKDFRIYSPDEVSSNKLSETLEVSHRNFQVLTFTACKWDPETAHDGGRVIEMLSEHTLQGWMQGYTLTGRTAVFPSYESFLGIVTTMIEQYAKFMKMASETKWRGDVASLNYIETSTLWRQEHNGYSHQNPALIGSLMALPKHSVRIFFPADANSAVSVMAHCLRSKNYVNLIVGAKAPTKVWLDVEETERHCLAGASIWRKYSTDDGMKPDVVLVGIGVEVTHEVIAASALLRNEGVRVRVVNVVDMMILGQHGHHPHALTEGAFNSLFTADKPVFINFHGYPKEVAALLFGRKSNVNSSRFTIHGYEEEGTTTTPYSMLRLNHATRFDLAHEAVLQVATEQPDHPIATRAHVLGAVWKHKLREHEKFTIEHGEDPDWCEQIEEVK</sequence>
<protein>
    <submittedName>
        <fullName evidence="1">Uncharacterized protein</fullName>
    </submittedName>
</protein>
<reference evidence="1" key="1">
    <citation type="submission" date="2023-04" db="EMBL/GenBank/DDBJ databases">
        <title>Draft Genome sequencing of Naganishia species isolated from polar environments using Oxford Nanopore Technology.</title>
        <authorList>
            <person name="Leo P."/>
            <person name="Venkateswaran K."/>
        </authorList>
    </citation>
    <scope>NUCLEOTIDE SEQUENCE</scope>
    <source>
        <strain evidence="1">MNA-CCFEE 5423</strain>
    </source>
</reference>
<gene>
    <name evidence="1" type="ORF">QFC21_002600</name>
</gene>
<dbReference type="EMBL" id="JASBWT010000007">
    <property type="protein sequence ID" value="KAJ9103178.1"/>
    <property type="molecule type" value="Genomic_DNA"/>
</dbReference>
<evidence type="ECO:0000313" key="1">
    <source>
        <dbReference type="EMBL" id="KAJ9103178.1"/>
    </source>
</evidence>
<accession>A0ACC2VUV0</accession>
<evidence type="ECO:0000313" key="2">
    <source>
        <dbReference type="Proteomes" id="UP001227268"/>
    </source>
</evidence>
<comment type="caution">
    <text evidence="1">The sequence shown here is derived from an EMBL/GenBank/DDBJ whole genome shotgun (WGS) entry which is preliminary data.</text>
</comment>
<organism evidence="1 2">
    <name type="scientific">Naganishia friedmannii</name>
    <dbReference type="NCBI Taxonomy" id="89922"/>
    <lineage>
        <taxon>Eukaryota</taxon>
        <taxon>Fungi</taxon>
        <taxon>Dikarya</taxon>
        <taxon>Basidiomycota</taxon>
        <taxon>Agaricomycotina</taxon>
        <taxon>Tremellomycetes</taxon>
        <taxon>Filobasidiales</taxon>
        <taxon>Filobasidiaceae</taxon>
        <taxon>Naganishia</taxon>
    </lineage>
</organism>
<proteinExistence type="predicted"/>
<name>A0ACC2VUV0_9TREE</name>
<dbReference type="Proteomes" id="UP001227268">
    <property type="component" value="Unassembled WGS sequence"/>
</dbReference>
<keyword evidence="2" id="KW-1185">Reference proteome</keyword>